<dbReference type="SUPFAM" id="SSF47413">
    <property type="entry name" value="lambda repressor-like DNA-binding domains"/>
    <property type="match status" value="1"/>
</dbReference>
<proteinExistence type="predicted"/>
<dbReference type="Gene3D" id="1.10.260.40">
    <property type="entry name" value="lambda repressor-like DNA-binding domains"/>
    <property type="match status" value="1"/>
</dbReference>
<dbReference type="EMBL" id="CP133148">
    <property type="protein sequence ID" value="WVT04987.1"/>
    <property type="molecule type" value="Genomic_DNA"/>
</dbReference>
<dbReference type="Pfam" id="PF01381">
    <property type="entry name" value="HTH_3"/>
    <property type="match status" value="1"/>
</dbReference>
<evidence type="ECO:0000256" key="1">
    <source>
        <dbReference type="SAM" id="Phobius"/>
    </source>
</evidence>
<dbReference type="Proteomes" id="UP001432360">
    <property type="component" value="Chromosome"/>
</dbReference>
<dbReference type="SMART" id="SM00530">
    <property type="entry name" value="HTH_XRE"/>
    <property type="match status" value="1"/>
</dbReference>
<organism evidence="3 4">
    <name type="scientific">Sinorhizobium chiapasense</name>
    <dbReference type="NCBI Taxonomy" id="501572"/>
    <lineage>
        <taxon>Bacteria</taxon>
        <taxon>Pseudomonadati</taxon>
        <taxon>Pseudomonadota</taxon>
        <taxon>Alphaproteobacteria</taxon>
        <taxon>Hyphomicrobiales</taxon>
        <taxon>Rhizobiaceae</taxon>
        <taxon>Sinorhizobium/Ensifer group</taxon>
        <taxon>Sinorhizobium</taxon>
    </lineage>
</organism>
<feature type="domain" description="HTH cro/C1-type" evidence="2">
    <location>
        <begin position="25"/>
        <end position="79"/>
    </location>
</feature>
<evidence type="ECO:0000313" key="3">
    <source>
        <dbReference type="EMBL" id="WVT04987.1"/>
    </source>
</evidence>
<evidence type="ECO:0000313" key="4">
    <source>
        <dbReference type="Proteomes" id="UP001432360"/>
    </source>
</evidence>
<feature type="transmembrane region" description="Helical" evidence="1">
    <location>
        <begin position="65"/>
        <end position="84"/>
    </location>
</feature>
<name>A0ABZ2BBV2_9HYPH</name>
<accession>A0ABZ2BBV2</accession>
<protein>
    <submittedName>
        <fullName evidence="3">Helix-turn-helix domain-containing protein</fullName>
    </submittedName>
</protein>
<gene>
    <name evidence="3" type="ORF">RB548_06160</name>
</gene>
<keyword evidence="1" id="KW-0812">Transmembrane</keyword>
<dbReference type="InterPro" id="IPR001387">
    <property type="entry name" value="Cro/C1-type_HTH"/>
</dbReference>
<sequence>MRLSTETMIARLRETGDGDTLGGRIWRARDAANLSMRELADRLGVRCETVAAWERDRAEPRTNRLFMLAGVLGVTPAWLIAGIGRAPDDDAGMGSKEALREQLDLVKKLHAQTGEAIAALEAELDRIQQTVRPRGG</sequence>
<keyword evidence="1" id="KW-0472">Membrane</keyword>
<dbReference type="PROSITE" id="PS50943">
    <property type="entry name" value="HTH_CROC1"/>
    <property type="match status" value="1"/>
</dbReference>
<keyword evidence="1" id="KW-1133">Transmembrane helix</keyword>
<reference evidence="3" key="1">
    <citation type="submission" date="2023-08" db="EMBL/GenBank/DDBJ databases">
        <title>Complete genome sequence of Sinorhizobium chiapanecum ITTG S70 isolated from Acaciella angustissima nodules in Chiapas-Mexico.</title>
        <authorList>
            <person name="Rincon-Rosales R."/>
            <person name="Rogel M.A."/>
            <person name="Rincon-Medina C.I."/>
            <person name="Guerrero G."/>
            <person name="Manzano-Gomez L.A."/>
            <person name="Lopez-Lopez A."/>
            <person name="Rincon Molina F.A."/>
            <person name="Martinez-Romero E."/>
        </authorList>
    </citation>
    <scope>NUCLEOTIDE SEQUENCE</scope>
    <source>
        <strain evidence="3">ITTG S70</strain>
    </source>
</reference>
<dbReference type="InterPro" id="IPR010982">
    <property type="entry name" value="Lambda_DNA-bd_dom_sf"/>
</dbReference>
<dbReference type="RefSeq" id="WP_331374096.1">
    <property type="nucleotide sequence ID" value="NZ_CP133148.1"/>
</dbReference>
<dbReference type="CDD" id="cd00093">
    <property type="entry name" value="HTH_XRE"/>
    <property type="match status" value="1"/>
</dbReference>
<keyword evidence="4" id="KW-1185">Reference proteome</keyword>
<evidence type="ECO:0000259" key="2">
    <source>
        <dbReference type="PROSITE" id="PS50943"/>
    </source>
</evidence>